<feature type="region of interest" description="Disordered" evidence="8">
    <location>
        <begin position="732"/>
        <end position="771"/>
    </location>
</feature>
<dbReference type="GO" id="GO:0005524">
    <property type="term" value="F:ATP binding"/>
    <property type="evidence" value="ECO:0007669"/>
    <property type="project" value="UniProtKB-KW"/>
</dbReference>
<evidence type="ECO:0000256" key="6">
    <source>
        <dbReference type="ARBA" id="ARBA00023146"/>
    </source>
</evidence>
<dbReference type="CDD" id="cd07959">
    <property type="entry name" value="Anticodon_Ia_Leu_AEc"/>
    <property type="match status" value="1"/>
</dbReference>
<dbReference type="InterPro" id="IPR004493">
    <property type="entry name" value="Leu-tRNA-synth_Ia_arc/euk"/>
</dbReference>
<name>A0A8T2HCV9_ARASU</name>
<proteinExistence type="inferred from homology"/>
<evidence type="ECO:0000256" key="3">
    <source>
        <dbReference type="ARBA" id="ARBA00022741"/>
    </source>
</evidence>
<keyword evidence="6 7" id="KW-0030">Aminoacyl-tRNA synthetase</keyword>
<feature type="domain" description="Methionyl/Valyl/Leucyl/Isoleucyl-tRNA synthetase anticodon-binding" evidence="10">
    <location>
        <begin position="517"/>
        <end position="647"/>
    </location>
</feature>
<sequence length="771" mass="87068">MASESNSFAKRDRLLEIEVAVRKWWEDEDVFRAESRDHLPKPGEKFFSTFPFPYMNGYLHIGHAFSLSKVDFASAYHRLRGANVLLPFGFHCTGMPIKASADKLSREILQFGDPPVFPAQDNLAPQVHEEGSDTPALTGQFKGKKSKVAAKSGGQVYQWQIMRSFGLTDSEIARFRDPDEWLYYFPPLAVEDLKAYGLGCDWRRSFVTTDVNPFFDAFVRWQMRKLKALGKIVKDCRYTIFSPLDRQPCADHDRATGEGVQPQEYTLIKMEVVKPFPLKLSPLEGKRVFLAAATLRPETMYGQTNAWVLPDGKYGAYEISETDVFILTERSALNRAYQNFSKNPKKPSCLVELTGYDLIGLPLKSPLSVNEIIYALPMSTILTNKGTRIPWDNERFLVESLSDSSLYMAYYTVAHIFHDGDMYKGSKSLIRPQQMNDEVWEYLFCDGPTLRQAIEEFSATATRFSLADAGDGVDDANFVFETANAAILRLVKQLEWMEEKLAAESSLRTGPPSTYADKVFENDINIAIRLTEKAYKECLFREALKNGVYDLQAARDEYRNSCGSDENMNHDLILNFMDVQTRLIEPICPQFAEYVWRKLLKKEGSVVTAGWPTSNEPDLVLKSANKYLQDSIVLMRKLLGSKKAAKKGAQQTYRFAPDAEIIAELKEILQKDGQAENIYMPFVKFKKKEAISIGIQALNLRLPFGEIEVLKSNMDLIKRQLGLEEVEVYSASDPDDVSKAGPHASLLKKNPPSPGNPTAIFVTSTSVPPPI</sequence>
<evidence type="ECO:0000256" key="1">
    <source>
        <dbReference type="ARBA" id="ARBA00005594"/>
    </source>
</evidence>
<gene>
    <name evidence="11" type="ORF">ISN44_As01g041050</name>
</gene>
<keyword evidence="3 7" id="KW-0547">Nucleotide-binding</keyword>
<dbReference type="PANTHER" id="PTHR45794:SF1">
    <property type="entry name" value="LEUCINE--TRNA LIGASE, CYTOPLASMIC"/>
    <property type="match status" value="1"/>
</dbReference>
<feature type="compositionally biased region" description="Polar residues" evidence="8">
    <location>
        <begin position="761"/>
        <end position="771"/>
    </location>
</feature>
<evidence type="ECO:0000259" key="9">
    <source>
        <dbReference type="Pfam" id="PF00133"/>
    </source>
</evidence>
<protein>
    <submittedName>
        <fullName evidence="11">Valyl/Leucyl/Isoleucyl-tRNA synthetase editing domain</fullName>
    </submittedName>
</protein>
<dbReference type="InterPro" id="IPR002300">
    <property type="entry name" value="aa-tRNA-synth_Ia"/>
</dbReference>
<dbReference type="PANTHER" id="PTHR45794">
    <property type="entry name" value="LEUCYL-TRNA SYNTHETASE"/>
    <property type="match status" value="1"/>
</dbReference>
<evidence type="ECO:0000256" key="8">
    <source>
        <dbReference type="SAM" id="MobiDB-lite"/>
    </source>
</evidence>
<keyword evidence="12" id="KW-1185">Reference proteome</keyword>
<evidence type="ECO:0000313" key="11">
    <source>
        <dbReference type="EMBL" id="KAG7657017.1"/>
    </source>
</evidence>
<dbReference type="GO" id="GO:0004823">
    <property type="term" value="F:leucine-tRNA ligase activity"/>
    <property type="evidence" value="ECO:0007669"/>
    <property type="project" value="InterPro"/>
</dbReference>
<comment type="similarity">
    <text evidence="1 7">Belongs to the class-I aminoacyl-tRNA synthetase family.</text>
</comment>
<evidence type="ECO:0000256" key="5">
    <source>
        <dbReference type="ARBA" id="ARBA00022917"/>
    </source>
</evidence>
<dbReference type="Proteomes" id="UP000694251">
    <property type="component" value="Chromosome 1"/>
</dbReference>
<dbReference type="AlphaFoldDB" id="A0A8T2HCV9"/>
<feature type="domain" description="Aminoacyl-tRNA synthetase class Ia" evidence="9">
    <location>
        <begin position="22"/>
        <end position="103"/>
    </location>
</feature>
<dbReference type="Pfam" id="PF00133">
    <property type="entry name" value="tRNA-synt_1"/>
    <property type="match status" value="1"/>
</dbReference>
<dbReference type="PROSITE" id="PS00178">
    <property type="entry name" value="AA_TRNA_LIGASE_I"/>
    <property type="match status" value="1"/>
</dbReference>
<dbReference type="InterPro" id="IPR013155">
    <property type="entry name" value="M/V/L/I-tRNA-synth_anticd-bd"/>
</dbReference>
<evidence type="ECO:0000259" key="10">
    <source>
        <dbReference type="Pfam" id="PF08264"/>
    </source>
</evidence>
<evidence type="ECO:0000256" key="2">
    <source>
        <dbReference type="ARBA" id="ARBA00022598"/>
    </source>
</evidence>
<dbReference type="InterPro" id="IPR001412">
    <property type="entry name" value="aa-tRNA-synth_I_CS"/>
</dbReference>
<evidence type="ECO:0000256" key="4">
    <source>
        <dbReference type="ARBA" id="ARBA00022840"/>
    </source>
</evidence>
<keyword evidence="4 7" id="KW-0067">ATP-binding</keyword>
<comment type="caution">
    <text evidence="11">The sequence shown here is derived from an EMBL/GenBank/DDBJ whole genome shotgun (WGS) entry which is preliminary data.</text>
</comment>
<reference evidence="11 12" key="1">
    <citation type="submission" date="2020-12" db="EMBL/GenBank/DDBJ databases">
        <title>Concerted genomic and epigenomic changes stabilize Arabidopsis allopolyploids.</title>
        <authorList>
            <person name="Chen Z."/>
        </authorList>
    </citation>
    <scope>NUCLEOTIDE SEQUENCE [LARGE SCALE GENOMIC DNA]</scope>
    <source>
        <strain evidence="11">As9502</strain>
        <tissue evidence="11">Leaf</tissue>
    </source>
</reference>
<dbReference type="FunFam" id="1.10.730.10:FF:000020">
    <property type="entry name" value="Leucine--tRNA ligase cytoplasmic"/>
    <property type="match status" value="1"/>
</dbReference>
<dbReference type="GO" id="GO:0006429">
    <property type="term" value="P:leucyl-tRNA aminoacylation"/>
    <property type="evidence" value="ECO:0007669"/>
    <property type="project" value="InterPro"/>
</dbReference>
<dbReference type="Pfam" id="PF08264">
    <property type="entry name" value="Anticodon_1"/>
    <property type="match status" value="1"/>
</dbReference>
<keyword evidence="2 7" id="KW-0436">Ligase</keyword>
<dbReference type="OrthoDB" id="10249672at2759"/>
<accession>A0A8T2HCV9</accession>
<dbReference type="EMBL" id="JAEFBJ010000001">
    <property type="protein sequence ID" value="KAG7657017.1"/>
    <property type="molecule type" value="Genomic_DNA"/>
</dbReference>
<organism evidence="11 12">
    <name type="scientific">Arabidopsis suecica</name>
    <name type="common">Swedish thale-cress</name>
    <name type="synonym">Cardaminopsis suecica</name>
    <dbReference type="NCBI Taxonomy" id="45249"/>
    <lineage>
        <taxon>Eukaryota</taxon>
        <taxon>Viridiplantae</taxon>
        <taxon>Streptophyta</taxon>
        <taxon>Embryophyta</taxon>
        <taxon>Tracheophyta</taxon>
        <taxon>Spermatophyta</taxon>
        <taxon>Magnoliopsida</taxon>
        <taxon>eudicotyledons</taxon>
        <taxon>Gunneridae</taxon>
        <taxon>Pentapetalae</taxon>
        <taxon>rosids</taxon>
        <taxon>malvids</taxon>
        <taxon>Brassicales</taxon>
        <taxon>Brassicaceae</taxon>
        <taxon>Camelineae</taxon>
        <taxon>Arabidopsis</taxon>
    </lineage>
</organism>
<evidence type="ECO:0000256" key="7">
    <source>
        <dbReference type="RuleBase" id="RU363035"/>
    </source>
</evidence>
<evidence type="ECO:0000313" key="12">
    <source>
        <dbReference type="Proteomes" id="UP000694251"/>
    </source>
</evidence>
<keyword evidence="5 7" id="KW-0648">Protein biosynthesis</keyword>